<proteinExistence type="predicted"/>
<protein>
    <submittedName>
        <fullName evidence="3">Aminoacyl-histidine dipeptidase</fullName>
    </submittedName>
</protein>
<evidence type="ECO:0000256" key="1">
    <source>
        <dbReference type="ARBA" id="ARBA00022801"/>
    </source>
</evidence>
<dbReference type="PRINTS" id="PR00934">
    <property type="entry name" value="XHISDIPTASE"/>
</dbReference>
<accession>A0ABT8X7H3</accession>
<dbReference type="PANTHER" id="PTHR43501">
    <property type="entry name" value="CYTOSOL NON-SPECIFIC DIPEPTIDASE"/>
    <property type="match status" value="1"/>
</dbReference>
<dbReference type="Proteomes" id="UP001176891">
    <property type="component" value="Unassembled WGS sequence"/>
</dbReference>
<name>A0ABT8X7H3_9FLAO</name>
<comment type="caution">
    <text evidence="3">The sequence shown here is derived from an EMBL/GenBank/DDBJ whole genome shotgun (WGS) entry which is preliminary data.</text>
</comment>
<dbReference type="Pfam" id="PF07687">
    <property type="entry name" value="M20_dimer"/>
    <property type="match status" value="1"/>
</dbReference>
<dbReference type="NCBIfam" id="TIGR01893">
    <property type="entry name" value="aa-his-dipept"/>
    <property type="match status" value="1"/>
</dbReference>
<dbReference type="InterPro" id="IPR011650">
    <property type="entry name" value="Peptidase_M20_dimer"/>
</dbReference>
<dbReference type="Gene3D" id="3.40.630.10">
    <property type="entry name" value="Zn peptidases"/>
    <property type="match status" value="2"/>
</dbReference>
<reference evidence="3" key="1">
    <citation type="submission" date="2023-07" db="EMBL/GenBank/DDBJ databases">
        <title>Two novel species in the genus Flavivirga.</title>
        <authorList>
            <person name="Kwon K."/>
        </authorList>
    </citation>
    <scope>NUCLEOTIDE SEQUENCE</scope>
    <source>
        <strain evidence="3">KACC 14157</strain>
    </source>
</reference>
<dbReference type="InterPro" id="IPR002933">
    <property type="entry name" value="Peptidase_M20"/>
</dbReference>
<evidence type="ECO:0000313" key="4">
    <source>
        <dbReference type="Proteomes" id="UP001176891"/>
    </source>
</evidence>
<keyword evidence="1" id="KW-0378">Hydrolase</keyword>
<dbReference type="PIRSF" id="PIRSF016599">
    <property type="entry name" value="Xaa-His_dipept"/>
    <property type="match status" value="1"/>
</dbReference>
<gene>
    <name evidence="3" type="ORF">Q4Q39_19090</name>
</gene>
<dbReference type="CDD" id="cd03890">
    <property type="entry name" value="M20_pepD"/>
    <property type="match status" value="1"/>
</dbReference>
<dbReference type="Pfam" id="PF01546">
    <property type="entry name" value="Peptidase_M20"/>
    <property type="match status" value="1"/>
</dbReference>
<dbReference type="InterPro" id="IPR001160">
    <property type="entry name" value="Peptidase_M20C"/>
</dbReference>
<dbReference type="SUPFAM" id="SSF53187">
    <property type="entry name" value="Zn-dependent exopeptidases"/>
    <property type="match status" value="1"/>
</dbReference>
<evidence type="ECO:0000313" key="3">
    <source>
        <dbReference type="EMBL" id="MDO5989515.1"/>
    </source>
</evidence>
<sequence length="486" mass="53209">MSTEIRQLQPQQLWNKFADLNAVPRASKKEERVIAFMKDFGKNLSLETIEDEVGNVIIKKPATPGMENRTTIVMQSHLDMVHQKNGDTNFDFDTQGIDMYVEGDWVRAKGTTLGADNGLGVATIMAILESKDIPHPPIEALFTVDEETGMTGAMGLKGGLLSGGILLNLDTEEDDEIGVGCAGGIDVTAKRTYNEEGTPEFKIGYKIAVKGLQGGHSGMQIHEGLGNANKLMNRILFDGFENYGLRISEIDGGSLRNAIPRESNAIVAIDAVHEDAFLLEMALISNTIKKELKTMEPDLEITISKAETPTKIMDLGVQEGLTRALYTAYNGVYRMSADIPELVETSNNIARVVVKDETIHIGCLTRSSVESSKMDLANTLRATFELTGCEVTFSGDYPGWTPNMDSAILKVMTKLYEDLNGEKPHVAACHAGLECGILGTNYPDMDMISFGPNIKGAHSPDERAQISSVQKYWKFVLEILKEIPVK</sequence>
<keyword evidence="4" id="KW-1185">Reference proteome</keyword>
<dbReference type="PANTHER" id="PTHR43501:SF1">
    <property type="entry name" value="CYTOSOL NON-SPECIFIC DIPEPTIDASE"/>
    <property type="match status" value="1"/>
</dbReference>
<dbReference type="RefSeq" id="WP_303284174.1">
    <property type="nucleotide sequence ID" value="NZ_BAABCZ010000008.1"/>
</dbReference>
<organism evidence="3 4">
    <name type="scientific">Flavivirga amylovorans</name>
    <dbReference type="NCBI Taxonomy" id="870486"/>
    <lineage>
        <taxon>Bacteria</taxon>
        <taxon>Pseudomonadati</taxon>
        <taxon>Bacteroidota</taxon>
        <taxon>Flavobacteriia</taxon>
        <taxon>Flavobacteriales</taxon>
        <taxon>Flavobacteriaceae</taxon>
        <taxon>Flavivirga</taxon>
    </lineage>
</organism>
<dbReference type="EMBL" id="JAUOEM010000008">
    <property type="protein sequence ID" value="MDO5989515.1"/>
    <property type="molecule type" value="Genomic_DNA"/>
</dbReference>
<feature type="domain" description="Peptidase M20 dimerisation" evidence="2">
    <location>
        <begin position="207"/>
        <end position="293"/>
    </location>
</feature>
<evidence type="ECO:0000259" key="2">
    <source>
        <dbReference type="Pfam" id="PF07687"/>
    </source>
</evidence>